<dbReference type="AlphaFoldDB" id="A0A938B376"/>
<comment type="caution">
    <text evidence="1">The sequence shown here is derived from an EMBL/GenBank/DDBJ whole genome shotgun (WGS) entry which is preliminary data.</text>
</comment>
<proteinExistence type="predicted"/>
<dbReference type="SUPFAM" id="SSF55298">
    <property type="entry name" value="YjgF-like"/>
    <property type="match status" value="1"/>
</dbReference>
<evidence type="ECO:0000313" key="2">
    <source>
        <dbReference type="Proteomes" id="UP000712673"/>
    </source>
</evidence>
<evidence type="ECO:0000313" key="1">
    <source>
        <dbReference type="EMBL" id="MBM3223485.1"/>
    </source>
</evidence>
<gene>
    <name evidence="1" type="ORF">FJZ47_06770</name>
</gene>
<dbReference type="PANTHER" id="PTHR43857">
    <property type="entry name" value="BLR7761 PROTEIN"/>
    <property type="match status" value="1"/>
</dbReference>
<organism evidence="1 2">
    <name type="scientific">Tectimicrobiota bacterium</name>
    <dbReference type="NCBI Taxonomy" id="2528274"/>
    <lineage>
        <taxon>Bacteria</taxon>
        <taxon>Pseudomonadati</taxon>
        <taxon>Nitrospinota/Tectimicrobiota group</taxon>
        <taxon>Candidatus Tectimicrobiota</taxon>
    </lineage>
</organism>
<dbReference type="PANTHER" id="PTHR43857:SF1">
    <property type="entry name" value="YJGH FAMILY PROTEIN"/>
    <property type="match status" value="1"/>
</dbReference>
<dbReference type="InterPro" id="IPR035959">
    <property type="entry name" value="RutC-like_sf"/>
</dbReference>
<protein>
    <submittedName>
        <fullName evidence="1">RidA family protein</fullName>
    </submittedName>
</protein>
<accession>A0A938B376</accession>
<dbReference type="Gene3D" id="3.30.1330.40">
    <property type="entry name" value="RutC-like"/>
    <property type="match status" value="1"/>
</dbReference>
<reference evidence="1" key="1">
    <citation type="submission" date="2019-03" db="EMBL/GenBank/DDBJ databases">
        <title>Lake Tanganyika Metagenome-Assembled Genomes (MAGs).</title>
        <authorList>
            <person name="Tran P."/>
        </authorList>
    </citation>
    <scope>NUCLEOTIDE SEQUENCE</scope>
    <source>
        <strain evidence="1">K_DeepCast_65m_m2_066</strain>
    </source>
</reference>
<dbReference type="Proteomes" id="UP000712673">
    <property type="component" value="Unassembled WGS sequence"/>
</dbReference>
<dbReference type="Pfam" id="PF01042">
    <property type="entry name" value="Ribonuc_L-PSP"/>
    <property type="match status" value="1"/>
</dbReference>
<dbReference type="CDD" id="cd00448">
    <property type="entry name" value="YjgF_YER057c_UK114_family"/>
    <property type="match status" value="1"/>
</dbReference>
<dbReference type="InterPro" id="IPR006175">
    <property type="entry name" value="YjgF/YER057c/UK114"/>
</dbReference>
<name>A0A938B376_UNCTE</name>
<dbReference type="EMBL" id="VGLS01000150">
    <property type="protein sequence ID" value="MBM3223485.1"/>
    <property type="molecule type" value="Genomic_DNA"/>
</dbReference>
<sequence length="129" mass="13577">MPNITHLNPDTMSQPRGFSNVVKAGNTVYIAGQVAGSRDGSVVGKGDAEAQVRQIWHNIEAAVKSVGGTLHNVVKTTTYVTSLNHAGAVRKVREELFPSNPPTSTLLVVSGLASPDYLVEIEAIAVVDA</sequence>